<dbReference type="Proteomes" id="UP000316256">
    <property type="component" value="Unassembled WGS sequence"/>
</dbReference>
<protein>
    <submittedName>
        <fullName evidence="1">Uncharacterized protein</fullName>
    </submittedName>
</protein>
<reference evidence="1 2" key="1">
    <citation type="submission" date="2019-06" db="EMBL/GenBank/DDBJ databases">
        <title>Rhodococcus spaelei sp. nov., isolated from a cave.</title>
        <authorList>
            <person name="Lee S.D."/>
        </authorList>
    </citation>
    <scope>NUCLEOTIDE SEQUENCE [LARGE SCALE GENOMIC DNA]</scope>
    <source>
        <strain evidence="1 2">C9-5</strain>
    </source>
</reference>
<comment type="caution">
    <text evidence="1">The sequence shown here is derived from an EMBL/GenBank/DDBJ whole genome shotgun (WGS) entry which is preliminary data.</text>
</comment>
<sequence length="102" mass="11045">MSTIVSRPNSSLVAAQMPDTFTRTEGRDLARLQNREVARGLIASTRVQAAGMVAATGLQITGMLSREATFQSNGDPQVAARLDHIVDCFAEYVGAEVARFRF</sequence>
<dbReference type="OrthoDB" id="4946845at2"/>
<name>A0A541BLZ6_9NOCA</name>
<dbReference type="RefSeq" id="WP_142097168.1">
    <property type="nucleotide sequence ID" value="NZ_VIGH01000003.1"/>
</dbReference>
<dbReference type="EMBL" id="VIGH01000003">
    <property type="protein sequence ID" value="TQF73352.1"/>
    <property type="molecule type" value="Genomic_DNA"/>
</dbReference>
<keyword evidence="2" id="KW-1185">Reference proteome</keyword>
<gene>
    <name evidence="1" type="ORF">FK531_07515</name>
</gene>
<proteinExistence type="predicted"/>
<accession>A0A541BLZ6</accession>
<dbReference type="AlphaFoldDB" id="A0A541BLZ6"/>
<evidence type="ECO:0000313" key="1">
    <source>
        <dbReference type="EMBL" id="TQF73352.1"/>
    </source>
</evidence>
<organism evidence="1 2">
    <name type="scientific">Rhodococcus spelaei</name>
    <dbReference type="NCBI Taxonomy" id="2546320"/>
    <lineage>
        <taxon>Bacteria</taxon>
        <taxon>Bacillati</taxon>
        <taxon>Actinomycetota</taxon>
        <taxon>Actinomycetes</taxon>
        <taxon>Mycobacteriales</taxon>
        <taxon>Nocardiaceae</taxon>
        <taxon>Rhodococcus</taxon>
    </lineage>
</organism>
<evidence type="ECO:0000313" key="2">
    <source>
        <dbReference type="Proteomes" id="UP000316256"/>
    </source>
</evidence>